<keyword evidence="1" id="KW-0175">Coiled coil</keyword>
<protein>
    <submittedName>
        <fullName evidence="3">DUF2894 domain-containing protein</fullName>
    </submittedName>
</protein>
<comment type="caution">
    <text evidence="3">The sequence shown here is derived from an EMBL/GenBank/DDBJ whole genome shotgun (WGS) entry which is preliminary data.</text>
</comment>
<accession>A0A4Q8LKW2</accession>
<dbReference type="AlphaFoldDB" id="A0A4Q8LKW2"/>
<evidence type="ECO:0000313" key="3">
    <source>
        <dbReference type="EMBL" id="TAA31159.1"/>
    </source>
</evidence>
<feature type="region of interest" description="Disordered" evidence="2">
    <location>
        <begin position="224"/>
        <end position="254"/>
    </location>
</feature>
<dbReference type="EMBL" id="SHMB01000002">
    <property type="protein sequence ID" value="TAA31159.1"/>
    <property type="molecule type" value="Genomic_DNA"/>
</dbReference>
<reference evidence="3 4" key="1">
    <citation type="submission" date="2019-02" db="EMBL/GenBank/DDBJ databases">
        <title>WGS of Pseudoxanthomonas species novum from clinical isolates.</title>
        <authorList>
            <person name="Bernier A.-M."/>
            <person name="Bernard K."/>
            <person name="Vachon A."/>
        </authorList>
    </citation>
    <scope>NUCLEOTIDE SEQUENCE [LARGE SCALE GENOMIC DNA]</scope>
    <source>
        <strain evidence="3 4">NML171202</strain>
    </source>
</reference>
<gene>
    <name evidence="3" type="ORF">EA661_06130</name>
</gene>
<name>A0A4Q8LKW2_9GAMM</name>
<dbReference type="InterPro" id="IPR021549">
    <property type="entry name" value="DUF2894"/>
</dbReference>
<feature type="region of interest" description="Disordered" evidence="2">
    <location>
        <begin position="95"/>
        <end position="150"/>
    </location>
</feature>
<dbReference type="Pfam" id="PF11445">
    <property type="entry name" value="DUF2894"/>
    <property type="match status" value="1"/>
</dbReference>
<feature type="coiled-coil region" evidence="1">
    <location>
        <begin position="46"/>
        <end position="73"/>
    </location>
</feature>
<dbReference type="RefSeq" id="WP_130516794.1">
    <property type="nucleotide sequence ID" value="NZ_SHMA01000003.1"/>
</dbReference>
<organism evidence="3 4">
    <name type="scientific">Pseudoxanthomonas winnipegensis</name>
    <dbReference type="NCBI Taxonomy" id="2480810"/>
    <lineage>
        <taxon>Bacteria</taxon>
        <taxon>Pseudomonadati</taxon>
        <taxon>Pseudomonadota</taxon>
        <taxon>Gammaproteobacteria</taxon>
        <taxon>Lysobacterales</taxon>
        <taxon>Lysobacteraceae</taxon>
        <taxon>Pseudoxanthomonas</taxon>
    </lineage>
</organism>
<dbReference type="Proteomes" id="UP000291286">
    <property type="component" value="Unassembled WGS sequence"/>
</dbReference>
<evidence type="ECO:0000256" key="2">
    <source>
        <dbReference type="SAM" id="MobiDB-lite"/>
    </source>
</evidence>
<feature type="compositionally biased region" description="Basic residues" evidence="2">
    <location>
        <begin position="243"/>
        <end position="254"/>
    </location>
</feature>
<evidence type="ECO:0000313" key="4">
    <source>
        <dbReference type="Proteomes" id="UP000291286"/>
    </source>
</evidence>
<sequence>MQAALGQLERWRAQGADRIDPVRFALLDALAARTQAQTGATRALLEARLAALLDEYRTRVEQARARKRRTSRQAVSVASPLAELLDALHAGAQQRFDARDEAHAAPAPLAPSGPTSAQDHRRRQPGQSRAHAPTAREATGAMRPAAASYPQLPALDEFQRLWEEVRTARQLRQSLEPAPEDSGPLNSHLLVHRALTLMHDTAPGYLQHVLGYVDALSWMAQLQGGTDPEADAPRLPSGAKPSKPSRSRTRKKPA</sequence>
<evidence type="ECO:0000256" key="1">
    <source>
        <dbReference type="SAM" id="Coils"/>
    </source>
</evidence>
<proteinExistence type="predicted"/>